<dbReference type="AlphaFoldDB" id="A0A1G5SIP1"/>
<dbReference type="InterPro" id="IPR009056">
    <property type="entry name" value="Cyt_c-like_dom"/>
</dbReference>
<dbReference type="PROSITE" id="PS51257">
    <property type="entry name" value="PROKAR_LIPOPROTEIN"/>
    <property type="match status" value="1"/>
</dbReference>
<evidence type="ECO:0000256" key="2">
    <source>
        <dbReference type="ARBA" id="ARBA00022723"/>
    </source>
</evidence>
<dbReference type="STRING" id="51642.NSMM_710004"/>
<protein>
    <submittedName>
        <fullName evidence="6">Cytochrome c, class I</fullName>
    </submittedName>
</protein>
<evidence type="ECO:0000313" key="7">
    <source>
        <dbReference type="Proteomes" id="UP000198729"/>
    </source>
</evidence>
<dbReference type="Pfam" id="PF13442">
    <property type="entry name" value="Cytochrome_CBB3"/>
    <property type="match status" value="1"/>
</dbReference>
<reference evidence="6 7" key="1">
    <citation type="submission" date="2016-10" db="EMBL/GenBank/DDBJ databases">
        <authorList>
            <person name="de Groot N.N."/>
        </authorList>
    </citation>
    <scope>NUCLEOTIDE SEQUENCE [LARGE SCALE GENOMIC DNA]</scope>
    <source>
        <strain evidence="6">1</strain>
    </source>
</reference>
<evidence type="ECO:0000256" key="1">
    <source>
        <dbReference type="ARBA" id="ARBA00022617"/>
    </source>
</evidence>
<feature type="domain" description="Cytochrome c" evidence="5">
    <location>
        <begin position="28"/>
        <end position="98"/>
    </location>
</feature>
<keyword evidence="3 4" id="KW-0408">Iron</keyword>
<dbReference type="InterPro" id="IPR036909">
    <property type="entry name" value="Cyt_c-like_dom_sf"/>
</dbReference>
<keyword evidence="7" id="KW-1185">Reference proteome</keyword>
<gene>
    <name evidence="6" type="ORF">NSMM_710004</name>
</gene>
<sequence length="101" mass="10782">MKIFLTTIVVLALIGLVGCSKTDGYTPPANATGEEIFNMNCTGCHKPLSDGIMALSESSTSKSAIINKVQNGSMRMTAFPNIQGEPADRLADYVLKNSRSK</sequence>
<organism evidence="6 7">
    <name type="scientific">Nitrosomonas mobilis</name>
    <dbReference type="NCBI Taxonomy" id="51642"/>
    <lineage>
        <taxon>Bacteria</taxon>
        <taxon>Pseudomonadati</taxon>
        <taxon>Pseudomonadota</taxon>
        <taxon>Betaproteobacteria</taxon>
        <taxon>Nitrosomonadales</taxon>
        <taxon>Nitrosomonadaceae</taxon>
        <taxon>Nitrosomonas</taxon>
    </lineage>
</organism>
<dbReference type="GO" id="GO:0020037">
    <property type="term" value="F:heme binding"/>
    <property type="evidence" value="ECO:0007669"/>
    <property type="project" value="InterPro"/>
</dbReference>
<evidence type="ECO:0000256" key="4">
    <source>
        <dbReference type="PROSITE-ProRule" id="PRU00433"/>
    </source>
</evidence>
<proteinExistence type="predicted"/>
<evidence type="ECO:0000313" key="6">
    <source>
        <dbReference type="EMBL" id="SCZ86740.1"/>
    </source>
</evidence>
<keyword evidence="2 4" id="KW-0479">Metal-binding</keyword>
<dbReference type="GO" id="GO:0046872">
    <property type="term" value="F:metal ion binding"/>
    <property type="evidence" value="ECO:0007669"/>
    <property type="project" value="UniProtKB-KW"/>
</dbReference>
<evidence type="ECO:0000256" key="3">
    <source>
        <dbReference type="ARBA" id="ARBA00023004"/>
    </source>
</evidence>
<dbReference type="Gene3D" id="1.10.760.10">
    <property type="entry name" value="Cytochrome c-like domain"/>
    <property type="match status" value="1"/>
</dbReference>
<keyword evidence="1 4" id="KW-0349">Heme</keyword>
<name>A0A1G5SIP1_9PROT</name>
<accession>A0A1G5SIP1</accession>
<dbReference type="EMBL" id="FMWO01000082">
    <property type="protein sequence ID" value="SCZ86740.1"/>
    <property type="molecule type" value="Genomic_DNA"/>
</dbReference>
<dbReference type="GO" id="GO:0009055">
    <property type="term" value="F:electron transfer activity"/>
    <property type="evidence" value="ECO:0007669"/>
    <property type="project" value="InterPro"/>
</dbReference>
<dbReference type="SUPFAM" id="SSF46626">
    <property type="entry name" value="Cytochrome c"/>
    <property type="match status" value="1"/>
</dbReference>
<dbReference type="PROSITE" id="PS51007">
    <property type="entry name" value="CYTC"/>
    <property type="match status" value="1"/>
</dbReference>
<evidence type="ECO:0000259" key="5">
    <source>
        <dbReference type="PROSITE" id="PS51007"/>
    </source>
</evidence>
<dbReference type="Proteomes" id="UP000198729">
    <property type="component" value="Unassembled WGS sequence"/>
</dbReference>